<dbReference type="PROSITE" id="PS00086">
    <property type="entry name" value="CYTOCHROME_P450"/>
    <property type="match status" value="1"/>
</dbReference>
<dbReference type="GO" id="GO:0020037">
    <property type="term" value="F:heme binding"/>
    <property type="evidence" value="ECO:0007669"/>
    <property type="project" value="InterPro"/>
</dbReference>
<evidence type="ECO:0000256" key="2">
    <source>
        <dbReference type="ARBA" id="ARBA00003690"/>
    </source>
</evidence>
<evidence type="ECO:0000256" key="1">
    <source>
        <dbReference type="ARBA" id="ARBA00001971"/>
    </source>
</evidence>
<accession>A0A8B0MF47</accession>
<evidence type="ECO:0000256" key="10">
    <source>
        <dbReference type="ARBA" id="ARBA00023002"/>
    </source>
</evidence>
<proteinExistence type="evidence at transcript level"/>
<dbReference type="InterPro" id="IPR002401">
    <property type="entry name" value="Cyt_P450_E_grp-I"/>
</dbReference>
<evidence type="ECO:0000256" key="9">
    <source>
        <dbReference type="ARBA" id="ARBA00022848"/>
    </source>
</evidence>
<dbReference type="InterPro" id="IPR017972">
    <property type="entry name" value="Cyt_P450_CS"/>
</dbReference>
<evidence type="ECO:0000256" key="4">
    <source>
        <dbReference type="ARBA" id="ARBA00004406"/>
    </source>
</evidence>
<keyword evidence="13" id="KW-0472">Membrane</keyword>
<dbReference type="GO" id="GO:0006805">
    <property type="term" value="P:xenobiotic metabolic process"/>
    <property type="evidence" value="ECO:0007669"/>
    <property type="project" value="TreeGrafter"/>
</dbReference>
<keyword evidence="7 14" id="KW-0479">Metal-binding</keyword>
<evidence type="ECO:0000256" key="16">
    <source>
        <dbReference type="SAM" id="SignalP"/>
    </source>
</evidence>
<dbReference type="GO" id="GO:0006082">
    <property type="term" value="P:organic acid metabolic process"/>
    <property type="evidence" value="ECO:0007669"/>
    <property type="project" value="TreeGrafter"/>
</dbReference>
<dbReference type="PANTHER" id="PTHR24300:SF376">
    <property type="entry name" value="CYTOCHROME P450 15A1"/>
    <property type="match status" value="1"/>
</dbReference>
<dbReference type="EMBL" id="MW149389">
    <property type="protein sequence ID" value="QTW43689.1"/>
    <property type="molecule type" value="mRNA"/>
</dbReference>
<evidence type="ECO:0000256" key="3">
    <source>
        <dbReference type="ARBA" id="ARBA00004174"/>
    </source>
</evidence>
<dbReference type="SUPFAM" id="SSF48264">
    <property type="entry name" value="Cytochrome P450"/>
    <property type="match status" value="1"/>
</dbReference>
<reference evidence="17" key="2">
    <citation type="journal article" name="Mar. Pollut. Bull.">
        <title>The genome of the European estuarine calanoid copepod Eurytemora affinis: Potential use in molecular ecotoxicology.</title>
        <authorList>
            <person name="Choi B.S."/>
            <person name="Kim D.H."/>
            <person name="Kim M.S."/>
            <person name="Park J.C."/>
            <person name="Lee Y.H."/>
            <person name="Kim H.J."/>
            <person name="Jeong C.B."/>
            <person name="Hagiwara A."/>
            <person name="Souissi S."/>
            <person name="Lee J.S."/>
        </authorList>
    </citation>
    <scope>NUCLEOTIDE SEQUENCE</scope>
</reference>
<protein>
    <submittedName>
        <fullName evidence="17">CYP3082A1</fullName>
    </submittedName>
</protein>
<dbReference type="OrthoDB" id="3934656at2759"/>
<dbReference type="AlphaFoldDB" id="A0A8B0MF47"/>
<reference evidence="17" key="1">
    <citation type="submission" date="2020-10" db="EMBL/GenBank/DDBJ databases">
        <authorList>
            <person name="Kim D.-H."/>
        </authorList>
    </citation>
    <scope>NUCLEOTIDE SEQUENCE</scope>
</reference>
<keyword evidence="9" id="KW-0492">Microsome</keyword>
<keyword evidence="8" id="KW-0256">Endoplasmic reticulum</keyword>
<dbReference type="PANTHER" id="PTHR24300">
    <property type="entry name" value="CYTOCHROME P450 508A4-RELATED"/>
    <property type="match status" value="1"/>
</dbReference>
<sequence length="506" mass="57993">MIVSFLLCLTAFTLILALYVRKQTEWKNPPPGPRIHPVIGALPTMVSLDPVPHLGFHSLSKTFGPVVRVLLGLQNMVILGRYEEIKEATFHEDLDSRAYFATGSLIRFGFNPTSSISFFGTPLQDSGIDQVTQWKELRRFTLKTLRDMGFGKSASAESMVYETTILMEFIKKRRNEETGVVKNIGQIFSCASLNVIWNLIAAGRFEYDDENMFKLIEHTNAFMRLGRDVVGKPFGSIPFLRFFPPYKAKFDSLLEGITHFKESLQETVTERKMKMVAEDPSCYIDAFLDKVLKDETGIYTEDQLVHICMDMFLAGAETTSKTQEFIIAMMLNYPEVQQKVQEEMDSVMKDKPAITWEDKEKLPYAEATMAEIWRVCNIAPFGPPRTAKNEVQFKDYKLPSNASVFYNTYTLHMDEDHWGDPQQFRPERFVEGGKFKSDEMLFPFGIGRRRCLGETMARMENFIFFANLMLNFKFSMVGNAPPSLEPQSGFTNGPFPFEVKVEIRNR</sequence>
<comment type="similarity">
    <text evidence="5 15">Belongs to the cytochrome P450 family.</text>
</comment>
<dbReference type="GO" id="GO:0016712">
    <property type="term" value="F:oxidoreductase activity, acting on paired donors, with incorporation or reduction of molecular oxygen, reduced flavin or flavoprotein as one donor, and incorporation of one atom of oxygen"/>
    <property type="evidence" value="ECO:0007669"/>
    <property type="project" value="TreeGrafter"/>
</dbReference>
<evidence type="ECO:0000256" key="7">
    <source>
        <dbReference type="ARBA" id="ARBA00022723"/>
    </source>
</evidence>
<comment type="subcellular location">
    <subcellularLocation>
        <location evidence="4">Endoplasmic reticulum membrane</location>
        <topology evidence="4">Peripheral membrane protein</topology>
    </subcellularLocation>
    <subcellularLocation>
        <location evidence="3">Microsome membrane</location>
        <topology evidence="3">Peripheral membrane protein</topology>
    </subcellularLocation>
</comment>
<evidence type="ECO:0000256" key="6">
    <source>
        <dbReference type="ARBA" id="ARBA00022617"/>
    </source>
</evidence>
<dbReference type="GO" id="GO:0005506">
    <property type="term" value="F:iron ion binding"/>
    <property type="evidence" value="ECO:0007669"/>
    <property type="project" value="InterPro"/>
</dbReference>
<keyword evidence="12 15" id="KW-0503">Monooxygenase</keyword>
<dbReference type="Pfam" id="PF00067">
    <property type="entry name" value="p450"/>
    <property type="match status" value="1"/>
</dbReference>
<comment type="cofactor">
    <cofactor evidence="1 14">
        <name>heme</name>
        <dbReference type="ChEBI" id="CHEBI:30413"/>
    </cofactor>
</comment>
<comment type="function">
    <text evidence="2">May be involved in the metabolism of insect hormones and in the breakdown of synthetic insecticides.</text>
</comment>
<name>A0A8B0MF47_EURAF</name>
<keyword evidence="10 15" id="KW-0560">Oxidoreductase</keyword>
<evidence type="ECO:0000256" key="13">
    <source>
        <dbReference type="ARBA" id="ARBA00023136"/>
    </source>
</evidence>
<dbReference type="InterPro" id="IPR050182">
    <property type="entry name" value="Cytochrome_P450_fam2"/>
</dbReference>
<feature type="signal peptide" evidence="16">
    <location>
        <begin position="1"/>
        <end position="17"/>
    </location>
</feature>
<dbReference type="FunFam" id="1.10.630.10:FF:000238">
    <property type="entry name" value="Cytochrome P450 2A6"/>
    <property type="match status" value="1"/>
</dbReference>
<evidence type="ECO:0000256" key="5">
    <source>
        <dbReference type="ARBA" id="ARBA00010617"/>
    </source>
</evidence>
<dbReference type="InterPro" id="IPR001128">
    <property type="entry name" value="Cyt_P450"/>
</dbReference>
<evidence type="ECO:0000256" key="14">
    <source>
        <dbReference type="PIRSR" id="PIRSR602401-1"/>
    </source>
</evidence>
<evidence type="ECO:0000256" key="12">
    <source>
        <dbReference type="ARBA" id="ARBA00023033"/>
    </source>
</evidence>
<dbReference type="GO" id="GO:0005789">
    <property type="term" value="C:endoplasmic reticulum membrane"/>
    <property type="evidence" value="ECO:0007669"/>
    <property type="project" value="UniProtKB-SubCell"/>
</dbReference>
<evidence type="ECO:0000313" key="17">
    <source>
        <dbReference type="EMBL" id="QTW43689.1"/>
    </source>
</evidence>
<dbReference type="PRINTS" id="PR00385">
    <property type="entry name" value="P450"/>
</dbReference>
<dbReference type="Gene3D" id="1.10.630.10">
    <property type="entry name" value="Cytochrome P450"/>
    <property type="match status" value="1"/>
</dbReference>
<feature type="chain" id="PRO_5032542668" evidence="16">
    <location>
        <begin position="18"/>
        <end position="506"/>
    </location>
</feature>
<dbReference type="GO" id="GO:0008395">
    <property type="term" value="F:steroid hydroxylase activity"/>
    <property type="evidence" value="ECO:0007669"/>
    <property type="project" value="TreeGrafter"/>
</dbReference>
<keyword evidence="6 14" id="KW-0349">Heme</keyword>
<evidence type="ECO:0000256" key="8">
    <source>
        <dbReference type="ARBA" id="ARBA00022824"/>
    </source>
</evidence>
<keyword evidence="11 14" id="KW-0408">Iron</keyword>
<dbReference type="InterPro" id="IPR036396">
    <property type="entry name" value="Cyt_P450_sf"/>
</dbReference>
<organism evidence="17">
    <name type="scientific">Eurytemora affinis</name>
    <name type="common">Copepod</name>
    <name type="synonym">Temora affinis</name>
    <dbReference type="NCBI Taxonomy" id="88015"/>
    <lineage>
        <taxon>Eukaryota</taxon>
        <taxon>Metazoa</taxon>
        <taxon>Ecdysozoa</taxon>
        <taxon>Arthropoda</taxon>
        <taxon>Crustacea</taxon>
        <taxon>Multicrustacea</taxon>
        <taxon>Hexanauplia</taxon>
        <taxon>Copepoda</taxon>
        <taxon>Calanoida</taxon>
        <taxon>Temoridae</taxon>
        <taxon>Eurytemora</taxon>
    </lineage>
</organism>
<evidence type="ECO:0000256" key="15">
    <source>
        <dbReference type="RuleBase" id="RU000461"/>
    </source>
</evidence>
<feature type="binding site" description="axial binding residue" evidence="14">
    <location>
        <position position="451"/>
    </location>
    <ligand>
        <name>heme</name>
        <dbReference type="ChEBI" id="CHEBI:30413"/>
    </ligand>
    <ligandPart>
        <name>Fe</name>
        <dbReference type="ChEBI" id="CHEBI:18248"/>
    </ligandPart>
</feature>
<keyword evidence="16" id="KW-0732">Signal</keyword>
<evidence type="ECO:0000256" key="11">
    <source>
        <dbReference type="ARBA" id="ARBA00023004"/>
    </source>
</evidence>
<dbReference type="PRINTS" id="PR00463">
    <property type="entry name" value="EP450I"/>
</dbReference>